<proteinExistence type="predicted"/>
<sequence length="70" mass="7526">MSSALARCFTCHPSVPALPLPSCNLPVHAVQQVIRRGFEFQGMTKAGPLSMMTTAPFFVETNARSGFGAR</sequence>
<dbReference type="GeneID" id="19398353"/>
<dbReference type="RefSeq" id="XP_008020801.1">
    <property type="nucleotide sequence ID" value="XM_008022610.1"/>
</dbReference>
<keyword evidence="2" id="KW-1185">Reference proteome</keyword>
<evidence type="ECO:0000313" key="1">
    <source>
        <dbReference type="EMBL" id="EOA91702.1"/>
    </source>
</evidence>
<reference evidence="1 2" key="2">
    <citation type="journal article" date="2013" name="PLoS Genet.">
        <title>Comparative genome structure, secondary metabolite, and effector coding capacity across Cochliobolus pathogens.</title>
        <authorList>
            <person name="Condon B.J."/>
            <person name="Leng Y."/>
            <person name="Wu D."/>
            <person name="Bushley K.E."/>
            <person name="Ohm R.A."/>
            <person name="Otillar R."/>
            <person name="Martin J."/>
            <person name="Schackwitz W."/>
            <person name="Grimwood J."/>
            <person name="MohdZainudin N."/>
            <person name="Xue C."/>
            <person name="Wang R."/>
            <person name="Manning V.A."/>
            <person name="Dhillon B."/>
            <person name="Tu Z.J."/>
            <person name="Steffenson B.J."/>
            <person name="Salamov A."/>
            <person name="Sun H."/>
            <person name="Lowry S."/>
            <person name="LaButti K."/>
            <person name="Han J."/>
            <person name="Copeland A."/>
            <person name="Lindquist E."/>
            <person name="Barry K."/>
            <person name="Schmutz J."/>
            <person name="Baker S.E."/>
            <person name="Ciuffetti L.M."/>
            <person name="Grigoriev I.V."/>
            <person name="Zhong S."/>
            <person name="Turgeon B.G."/>
        </authorList>
    </citation>
    <scope>NUCLEOTIDE SEQUENCE [LARGE SCALE GENOMIC DNA]</scope>
    <source>
        <strain evidence="2">28A</strain>
    </source>
</reference>
<organism evidence="1 2">
    <name type="scientific">Exserohilum turcicum (strain 28A)</name>
    <name type="common">Northern leaf blight fungus</name>
    <name type="synonym">Setosphaeria turcica</name>
    <dbReference type="NCBI Taxonomy" id="671987"/>
    <lineage>
        <taxon>Eukaryota</taxon>
        <taxon>Fungi</taxon>
        <taxon>Dikarya</taxon>
        <taxon>Ascomycota</taxon>
        <taxon>Pezizomycotina</taxon>
        <taxon>Dothideomycetes</taxon>
        <taxon>Pleosporomycetidae</taxon>
        <taxon>Pleosporales</taxon>
        <taxon>Pleosporineae</taxon>
        <taxon>Pleosporaceae</taxon>
        <taxon>Exserohilum</taxon>
    </lineage>
</organism>
<name>R0KVD1_EXST2</name>
<dbReference type="HOGENOM" id="CLU_2759411_0_0_1"/>
<dbReference type="EMBL" id="KB908481">
    <property type="protein sequence ID" value="EOA91702.1"/>
    <property type="molecule type" value="Genomic_DNA"/>
</dbReference>
<dbReference type="Proteomes" id="UP000016935">
    <property type="component" value="Unassembled WGS sequence"/>
</dbReference>
<reference evidence="1 2" key="1">
    <citation type="journal article" date="2012" name="PLoS Pathog.">
        <title>Diverse lifestyles and strategies of plant pathogenesis encoded in the genomes of eighteen Dothideomycetes fungi.</title>
        <authorList>
            <person name="Ohm R.A."/>
            <person name="Feau N."/>
            <person name="Henrissat B."/>
            <person name="Schoch C.L."/>
            <person name="Horwitz B.A."/>
            <person name="Barry K.W."/>
            <person name="Condon B.J."/>
            <person name="Copeland A.C."/>
            <person name="Dhillon B."/>
            <person name="Glaser F."/>
            <person name="Hesse C.N."/>
            <person name="Kosti I."/>
            <person name="LaButti K."/>
            <person name="Lindquist E.A."/>
            <person name="Lucas S."/>
            <person name="Salamov A.A."/>
            <person name="Bradshaw R.E."/>
            <person name="Ciuffetti L."/>
            <person name="Hamelin R.C."/>
            <person name="Kema G.H.J."/>
            <person name="Lawrence C."/>
            <person name="Scott J.A."/>
            <person name="Spatafora J.W."/>
            <person name="Turgeon B.G."/>
            <person name="de Wit P.J.G.M."/>
            <person name="Zhong S."/>
            <person name="Goodwin S.B."/>
            <person name="Grigoriev I.V."/>
        </authorList>
    </citation>
    <scope>NUCLEOTIDE SEQUENCE [LARGE SCALE GENOMIC DNA]</scope>
    <source>
        <strain evidence="2">28A</strain>
    </source>
</reference>
<dbReference type="AlphaFoldDB" id="R0KVD1"/>
<protein>
    <submittedName>
        <fullName evidence="1">Uncharacterized protein</fullName>
    </submittedName>
</protein>
<evidence type="ECO:0000313" key="2">
    <source>
        <dbReference type="Proteomes" id="UP000016935"/>
    </source>
</evidence>
<gene>
    <name evidence="1" type="ORF">SETTUDRAFT_162321</name>
</gene>
<accession>R0KVD1</accession>